<name>A0A4R8F4Z5_9RHOB</name>
<evidence type="ECO:0000313" key="3">
    <source>
        <dbReference type="Proteomes" id="UP000295484"/>
    </source>
</evidence>
<reference evidence="2 3" key="1">
    <citation type="submission" date="2019-03" db="EMBL/GenBank/DDBJ databases">
        <title>Genomic Encyclopedia of Type Strains, Phase IV (KMG-IV): sequencing the most valuable type-strain genomes for metagenomic binning, comparative biology and taxonomic classification.</title>
        <authorList>
            <person name="Goeker M."/>
        </authorList>
    </citation>
    <scope>NUCLEOTIDE SEQUENCE [LARGE SCALE GENOMIC DNA]</scope>
    <source>
        <strain evidence="2 3">JA181</strain>
    </source>
</reference>
<feature type="non-terminal residue" evidence="2">
    <location>
        <position position="1"/>
    </location>
</feature>
<dbReference type="RefSeq" id="WP_208323341.1">
    <property type="nucleotide sequence ID" value="NZ_SOEB01000076.1"/>
</dbReference>
<comment type="caution">
    <text evidence="2">The sequence shown here is derived from an EMBL/GenBank/DDBJ whole genome shotgun (WGS) entry which is preliminary data.</text>
</comment>
<dbReference type="Proteomes" id="UP000295484">
    <property type="component" value="Unassembled WGS sequence"/>
</dbReference>
<evidence type="ECO:0000313" key="2">
    <source>
        <dbReference type="EMBL" id="TDX18315.1"/>
    </source>
</evidence>
<protein>
    <submittedName>
        <fullName evidence="2">Uncharacterized protein</fullName>
    </submittedName>
</protein>
<accession>A0A4R8F4Z5</accession>
<sequence length="59" mass="6452">DLRVRDRERHVMAGKRTDGGQDRAEQLPVPPPAPALIALARLLARQAAREARACHTDAS</sequence>
<feature type="region of interest" description="Disordered" evidence="1">
    <location>
        <begin position="1"/>
        <end position="27"/>
    </location>
</feature>
<proteinExistence type="predicted"/>
<feature type="compositionally biased region" description="Basic and acidic residues" evidence="1">
    <location>
        <begin position="1"/>
        <end position="25"/>
    </location>
</feature>
<organism evidence="2 3">
    <name type="scientific">Rhodovulum visakhapatnamense</name>
    <dbReference type="NCBI Taxonomy" id="364297"/>
    <lineage>
        <taxon>Bacteria</taxon>
        <taxon>Pseudomonadati</taxon>
        <taxon>Pseudomonadota</taxon>
        <taxon>Alphaproteobacteria</taxon>
        <taxon>Rhodobacterales</taxon>
        <taxon>Paracoccaceae</taxon>
        <taxon>Rhodovulum</taxon>
    </lineage>
</organism>
<gene>
    <name evidence="2" type="ORF">EV657_1762</name>
</gene>
<dbReference type="AlphaFoldDB" id="A0A4R8F4Z5"/>
<dbReference type="EMBL" id="SOEB01000076">
    <property type="protein sequence ID" value="TDX18315.1"/>
    <property type="molecule type" value="Genomic_DNA"/>
</dbReference>
<evidence type="ECO:0000256" key="1">
    <source>
        <dbReference type="SAM" id="MobiDB-lite"/>
    </source>
</evidence>